<reference evidence="2 3" key="1">
    <citation type="submission" date="2023-10" db="EMBL/GenBank/DDBJ databases">
        <title>Novel methanotroph of the genus Methylocapsa from a subarctic wetland.</title>
        <authorList>
            <person name="Belova S.E."/>
            <person name="Oshkin I.Y."/>
            <person name="Miroshnikov K."/>
            <person name="Dedysh S.N."/>
        </authorList>
    </citation>
    <scope>NUCLEOTIDE SEQUENCE [LARGE SCALE GENOMIC DNA]</scope>
    <source>
        <strain evidence="2 3">RX1</strain>
    </source>
</reference>
<feature type="transmembrane region" description="Helical" evidence="1">
    <location>
        <begin position="121"/>
        <end position="138"/>
    </location>
</feature>
<dbReference type="Pfam" id="PF09955">
    <property type="entry name" value="DUF2189"/>
    <property type="match status" value="1"/>
</dbReference>
<dbReference type="EMBL" id="CP136862">
    <property type="protein sequence ID" value="WOJ89050.1"/>
    <property type="molecule type" value="Genomic_DNA"/>
</dbReference>
<keyword evidence="1" id="KW-0812">Transmembrane</keyword>
<name>A0ABZ0HQ26_9HYPH</name>
<gene>
    <name evidence="2" type="ORF">RZS28_14740</name>
</gene>
<keyword evidence="1" id="KW-1133">Transmembrane helix</keyword>
<feature type="transmembrane region" description="Helical" evidence="1">
    <location>
        <begin position="49"/>
        <end position="66"/>
    </location>
</feature>
<keyword evidence="1" id="KW-0472">Membrane</keyword>
<sequence>MIHLDLLATRDAISAYPLVRRVGPADLKEALAKGGNDFLPILDFFADPFILVILGVICPIICIYLISAGLPLLFPFMSGLTLIGPFVATGLYEVSRRRELGLNTSWTHVFDLRRSPSLPSILALGLVLLMIFVCWQAAAESLYRRLFGPAAPDSFWGFFAELLTTSRGWTLIVLGNAIGFAFAAVVLSISVVSFPLLLDRNVGVAVAVRTSVRAVLANPATMALWGLIVAAYLVIGFLLMFVGLVFVTPVLAHASWHLYRKVVQ</sequence>
<evidence type="ECO:0000313" key="3">
    <source>
        <dbReference type="Proteomes" id="UP001626536"/>
    </source>
</evidence>
<organism evidence="2 3">
    <name type="scientific">Methylocapsa polymorpha</name>
    <dbReference type="NCBI Taxonomy" id="3080828"/>
    <lineage>
        <taxon>Bacteria</taxon>
        <taxon>Pseudomonadati</taxon>
        <taxon>Pseudomonadota</taxon>
        <taxon>Alphaproteobacteria</taxon>
        <taxon>Hyphomicrobiales</taxon>
        <taxon>Beijerinckiaceae</taxon>
        <taxon>Methylocapsa</taxon>
    </lineage>
</organism>
<dbReference type="RefSeq" id="WP_407338490.1">
    <property type="nucleotide sequence ID" value="NZ_CP136862.1"/>
</dbReference>
<protein>
    <submittedName>
        <fullName evidence="2">DUF2189 domain-containing protein</fullName>
    </submittedName>
</protein>
<feature type="transmembrane region" description="Helical" evidence="1">
    <location>
        <begin position="72"/>
        <end position="92"/>
    </location>
</feature>
<accession>A0ABZ0HQ26</accession>
<dbReference type="InterPro" id="IPR018692">
    <property type="entry name" value="DUF2189"/>
</dbReference>
<feature type="transmembrane region" description="Helical" evidence="1">
    <location>
        <begin position="169"/>
        <end position="198"/>
    </location>
</feature>
<proteinExistence type="predicted"/>
<evidence type="ECO:0000256" key="1">
    <source>
        <dbReference type="SAM" id="Phobius"/>
    </source>
</evidence>
<keyword evidence="3" id="KW-1185">Reference proteome</keyword>
<dbReference type="Proteomes" id="UP001626536">
    <property type="component" value="Chromosome"/>
</dbReference>
<evidence type="ECO:0000313" key="2">
    <source>
        <dbReference type="EMBL" id="WOJ89050.1"/>
    </source>
</evidence>